<evidence type="ECO:0000313" key="3">
    <source>
        <dbReference type="Proteomes" id="UP000192276"/>
    </source>
</evidence>
<protein>
    <submittedName>
        <fullName evidence="2">Uncharacterized protein</fullName>
    </submittedName>
</protein>
<proteinExistence type="predicted"/>
<keyword evidence="3" id="KW-1185">Reference proteome</keyword>
<reference evidence="3" key="1">
    <citation type="submission" date="2016-04" db="EMBL/GenBank/DDBJ databases">
        <authorList>
            <person name="Chen L."/>
            <person name="Zhuang W."/>
            <person name="Wang G."/>
        </authorList>
    </citation>
    <scope>NUCLEOTIDE SEQUENCE [LARGE SCALE GENOMIC DNA]</scope>
    <source>
        <strain evidence="3">208</strain>
    </source>
</reference>
<evidence type="ECO:0000313" key="2">
    <source>
        <dbReference type="EMBL" id="OQP46623.1"/>
    </source>
</evidence>
<dbReference type="STRING" id="550983.A4R26_07815"/>
<sequence length="168" mass="18245">MNGTFIGSVDPYFMKNTLLAVLIITVCCEHTQAQNNPQRSPGYIKYQGTQPAQPAGKRSSAKYTTNDGAVTTDKLANDIFISNITADGTVTTDKLAGDILNVMKGGNRGVNANAAIEKLPASVPLYSADVSKRHSYAGYMQRVMLQSRYAQSISSISKRTGWLQYKVD</sequence>
<name>A0A1V9EKE9_9BACT</name>
<organism evidence="2 3">
    <name type="scientific">Niastella populi</name>
    <dbReference type="NCBI Taxonomy" id="550983"/>
    <lineage>
        <taxon>Bacteria</taxon>
        <taxon>Pseudomonadati</taxon>
        <taxon>Bacteroidota</taxon>
        <taxon>Chitinophagia</taxon>
        <taxon>Chitinophagales</taxon>
        <taxon>Chitinophagaceae</taxon>
        <taxon>Niastella</taxon>
    </lineage>
</organism>
<dbReference type="AlphaFoldDB" id="A0A1V9EKE9"/>
<gene>
    <name evidence="2" type="ORF">A4R26_07815</name>
</gene>
<dbReference type="Proteomes" id="UP000192276">
    <property type="component" value="Unassembled WGS sequence"/>
</dbReference>
<feature type="region of interest" description="Disordered" evidence="1">
    <location>
        <begin position="34"/>
        <end position="64"/>
    </location>
</feature>
<comment type="caution">
    <text evidence="2">The sequence shown here is derived from an EMBL/GenBank/DDBJ whole genome shotgun (WGS) entry which is preliminary data.</text>
</comment>
<dbReference type="EMBL" id="LWBP01000243">
    <property type="protein sequence ID" value="OQP46623.1"/>
    <property type="molecule type" value="Genomic_DNA"/>
</dbReference>
<evidence type="ECO:0000256" key="1">
    <source>
        <dbReference type="SAM" id="MobiDB-lite"/>
    </source>
</evidence>
<accession>A0A1V9EKE9</accession>